<dbReference type="InterPro" id="IPR002925">
    <property type="entry name" value="Dienelactn_hydro"/>
</dbReference>
<sequence length="346" mass="39913">MSYRLSELSKDYFPNLLDGIHNIHDWEEKRTRIARLWEQWIGWMPELVRPVYTIHSELQKSNHVRVHLSYETGFGDRVYAYLLIPGQERNPQAKLYPAMLALHPTDAKGKDDIATDEGRESRRYALDLVSRGYVVLAPDTITAGERIYEGAEAFQTAPFYSEFPHSTAVGKMIHDHQQGIELLLDLPFVDSKRIGVIGHSLGAYNAYFLAAVDARIKVVVSSCGLCPFTDDPTPNRWGQRDWFTHIPKLTDVMQEDRVPFEFHEIMALTAPRPLFNWFTQNDLIFPNWQAGALASNNLDALYRFLGHEDCYVSLLGNGGHDFPKYIRELSYEFTDRWLRNNESFII</sequence>
<dbReference type="Pfam" id="PF01738">
    <property type="entry name" value="DLH"/>
    <property type="match status" value="1"/>
</dbReference>
<dbReference type="Gene3D" id="3.40.50.1820">
    <property type="entry name" value="alpha/beta hydrolase"/>
    <property type="match status" value="1"/>
</dbReference>
<reference evidence="4" key="1">
    <citation type="submission" date="2018-12" db="EMBL/GenBank/DDBJ databases">
        <title>Complete genome sequence of Paenibacillus sp. MBLB1234.</title>
        <authorList>
            <person name="Nam Y.-D."/>
            <person name="Kang J."/>
            <person name="Chung W.-H."/>
            <person name="Park Y.S."/>
        </authorList>
    </citation>
    <scope>NUCLEOTIDE SEQUENCE [LARGE SCALE GENOMIC DNA]</scope>
    <source>
        <strain evidence="4">MBLB1234</strain>
    </source>
</reference>
<protein>
    <submittedName>
        <fullName evidence="3">Alpha/beta fold hydrolase</fullName>
    </submittedName>
</protein>
<dbReference type="GO" id="GO:0052689">
    <property type="term" value="F:carboxylic ester hydrolase activity"/>
    <property type="evidence" value="ECO:0007669"/>
    <property type="project" value="UniProtKB-ARBA"/>
</dbReference>
<name>A0A3S9USX2_9BACL</name>
<dbReference type="SUPFAM" id="SSF53474">
    <property type="entry name" value="alpha/beta-Hydrolases"/>
    <property type="match status" value="1"/>
</dbReference>
<dbReference type="InterPro" id="IPR029058">
    <property type="entry name" value="AB_hydrolase_fold"/>
</dbReference>
<accession>A0A3S9USX2</accession>
<feature type="domain" description="Dienelactone hydrolase" evidence="2">
    <location>
        <begin position="125"/>
        <end position="224"/>
    </location>
</feature>
<organism evidence="3 4">
    <name type="scientific">Paenibacillus lutimineralis</name>
    <dbReference type="NCBI Taxonomy" id="2707005"/>
    <lineage>
        <taxon>Bacteria</taxon>
        <taxon>Bacillati</taxon>
        <taxon>Bacillota</taxon>
        <taxon>Bacilli</taxon>
        <taxon>Bacillales</taxon>
        <taxon>Paenibacillaceae</taxon>
        <taxon>Paenibacillus</taxon>
    </lineage>
</organism>
<dbReference type="PANTHER" id="PTHR22946">
    <property type="entry name" value="DIENELACTONE HYDROLASE DOMAIN-CONTAINING PROTEIN-RELATED"/>
    <property type="match status" value="1"/>
</dbReference>
<proteinExistence type="predicted"/>
<dbReference type="KEGG" id="plut:EI981_02305"/>
<dbReference type="OrthoDB" id="3668964at2"/>
<keyword evidence="4" id="KW-1185">Reference proteome</keyword>
<dbReference type="RefSeq" id="WP_126995072.1">
    <property type="nucleotide sequence ID" value="NZ_CP034346.1"/>
</dbReference>
<evidence type="ECO:0000259" key="2">
    <source>
        <dbReference type="Pfam" id="PF01738"/>
    </source>
</evidence>
<dbReference type="Proteomes" id="UP000270678">
    <property type="component" value="Chromosome"/>
</dbReference>
<gene>
    <name evidence="3" type="ORF">EI981_02305</name>
</gene>
<evidence type="ECO:0000256" key="1">
    <source>
        <dbReference type="ARBA" id="ARBA00022801"/>
    </source>
</evidence>
<dbReference type="PANTHER" id="PTHR22946:SF9">
    <property type="entry name" value="POLYKETIDE TRANSFERASE AF380"/>
    <property type="match status" value="1"/>
</dbReference>
<keyword evidence="1 3" id="KW-0378">Hydrolase</keyword>
<dbReference type="AlphaFoldDB" id="A0A3S9USX2"/>
<evidence type="ECO:0000313" key="3">
    <source>
        <dbReference type="EMBL" id="AZS13419.1"/>
    </source>
</evidence>
<dbReference type="InterPro" id="IPR050261">
    <property type="entry name" value="FrsA_esterase"/>
</dbReference>
<evidence type="ECO:0000313" key="4">
    <source>
        <dbReference type="Proteomes" id="UP000270678"/>
    </source>
</evidence>
<dbReference type="EMBL" id="CP034346">
    <property type="protein sequence ID" value="AZS13419.1"/>
    <property type="molecule type" value="Genomic_DNA"/>
</dbReference>